<protein>
    <submittedName>
        <fullName evidence="3">Putative amidohydrolase</fullName>
    </submittedName>
</protein>
<dbReference type="PANTHER" id="PTHR43674:SF2">
    <property type="entry name" value="BETA-UREIDOPROPIONASE"/>
    <property type="match status" value="1"/>
</dbReference>
<dbReference type="InterPro" id="IPR050345">
    <property type="entry name" value="Aliph_Amidase/BUP"/>
</dbReference>
<name>D8MT62_ERWBE</name>
<keyword evidence="4" id="KW-1185">Reference proteome</keyword>
<dbReference type="KEGG" id="ebi:EbC_24880"/>
<dbReference type="RefSeq" id="WP_013202505.1">
    <property type="nucleotide sequence ID" value="NC_014306.1"/>
</dbReference>
<dbReference type="AlphaFoldDB" id="D8MT62"/>
<reference evidence="3 4" key="1">
    <citation type="journal article" date="2010" name="BMC Genomics">
        <title>Genome comparison of the epiphytic bacteria Erwinia billingiae and E. tasmaniensis with the pear pathogen E. pyrifoliae.</title>
        <authorList>
            <person name="Kube M."/>
            <person name="Migdoll A.M."/>
            <person name="Gehring I."/>
            <person name="Heitmann K."/>
            <person name="Mayer Y."/>
            <person name="Kuhl H."/>
            <person name="Knaust F."/>
            <person name="Geider K."/>
            <person name="Reinhardt R."/>
        </authorList>
    </citation>
    <scope>NUCLEOTIDE SEQUENCE [LARGE SCALE GENOMIC DNA]</scope>
    <source>
        <strain evidence="3 4">Eb661</strain>
    </source>
</reference>
<evidence type="ECO:0000259" key="2">
    <source>
        <dbReference type="PROSITE" id="PS50263"/>
    </source>
</evidence>
<sequence length="252" mass="27564">MSVWSIAAAQSGSRPGDITWNISRHLEFILQAASHHIDLLIFPELSLTGYELSLVPTLAMTLDDPRLQVFADAATAHQMSIVIGLPLVNGEDILLSAVAFLPDGTKVAYGKRNLFGDEKLFFTAGEGVPLFGYQRHHVAMAICADISVEEYARDAARRGANLYATGVLVSEKGYHNDCEYLARWSRDYKMAVLMANHALPTGGYQSAGKSALWDESGRQVVAGGEGEQLVIARRTGNDWQGEVHSLRYPPVF</sequence>
<dbReference type="InterPro" id="IPR036526">
    <property type="entry name" value="C-N_Hydrolase_sf"/>
</dbReference>
<feature type="domain" description="CN hydrolase" evidence="2">
    <location>
        <begin position="4"/>
        <end position="236"/>
    </location>
</feature>
<dbReference type="Pfam" id="PF00795">
    <property type="entry name" value="CN_hydrolase"/>
    <property type="match status" value="1"/>
</dbReference>
<dbReference type="PROSITE" id="PS50263">
    <property type="entry name" value="CN_HYDROLASE"/>
    <property type="match status" value="1"/>
</dbReference>
<dbReference type="InterPro" id="IPR003010">
    <property type="entry name" value="C-N_Hydrolase"/>
</dbReference>
<evidence type="ECO:0000313" key="3">
    <source>
        <dbReference type="EMBL" id="CAX60019.1"/>
    </source>
</evidence>
<dbReference type="GO" id="GO:0033388">
    <property type="term" value="P:putrescine biosynthetic process from arginine"/>
    <property type="evidence" value="ECO:0007669"/>
    <property type="project" value="TreeGrafter"/>
</dbReference>
<dbReference type="Gene3D" id="3.60.110.10">
    <property type="entry name" value="Carbon-nitrogen hydrolase"/>
    <property type="match status" value="1"/>
</dbReference>
<accession>D8MT62</accession>
<dbReference type="Proteomes" id="UP000008793">
    <property type="component" value="Chromosome"/>
</dbReference>
<organism evidence="4">
    <name type="scientific">Erwinia billingiae (strain Eb661)</name>
    <dbReference type="NCBI Taxonomy" id="634500"/>
    <lineage>
        <taxon>Bacteria</taxon>
        <taxon>Pseudomonadati</taxon>
        <taxon>Pseudomonadota</taxon>
        <taxon>Gammaproteobacteria</taxon>
        <taxon>Enterobacterales</taxon>
        <taxon>Erwiniaceae</taxon>
        <taxon>Erwinia</taxon>
    </lineage>
</organism>
<dbReference type="eggNOG" id="COG0388">
    <property type="taxonomic scope" value="Bacteria"/>
</dbReference>
<dbReference type="CDD" id="cd07197">
    <property type="entry name" value="nitrilase"/>
    <property type="match status" value="1"/>
</dbReference>
<dbReference type="GeneID" id="90512480"/>
<dbReference type="GO" id="GO:0050126">
    <property type="term" value="F:N-carbamoylputrescine amidase activity"/>
    <property type="evidence" value="ECO:0007669"/>
    <property type="project" value="TreeGrafter"/>
</dbReference>
<keyword evidence="1 3" id="KW-0378">Hydrolase</keyword>
<evidence type="ECO:0000313" key="4">
    <source>
        <dbReference type="Proteomes" id="UP000008793"/>
    </source>
</evidence>
<dbReference type="EMBL" id="FP236843">
    <property type="protein sequence ID" value="CAX60019.1"/>
    <property type="molecule type" value="Genomic_DNA"/>
</dbReference>
<dbReference type="PANTHER" id="PTHR43674">
    <property type="entry name" value="NITRILASE C965.09-RELATED"/>
    <property type="match status" value="1"/>
</dbReference>
<dbReference type="STRING" id="634500.EbC_24880"/>
<gene>
    <name evidence="3" type="ordered locus">EbC_24880</name>
</gene>
<proteinExistence type="predicted"/>
<dbReference type="SUPFAM" id="SSF56317">
    <property type="entry name" value="Carbon-nitrogen hydrolase"/>
    <property type="match status" value="1"/>
</dbReference>
<dbReference type="HOGENOM" id="CLU_030130_3_5_6"/>
<evidence type="ECO:0000256" key="1">
    <source>
        <dbReference type="ARBA" id="ARBA00022801"/>
    </source>
</evidence>